<evidence type="ECO:0000256" key="1">
    <source>
        <dbReference type="SAM" id="Phobius"/>
    </source>
</evidence>
<keyword evidence="1" id="KW-0812">Transmembrane</keyword>
<name>A0A2K3KAW4_TRIPR</name>
<dbReference type="AlphaFoldDB" id="A0A2K3KAW4"/>
<reference evidence="2 3" key="2">
    <citation type="journal article" date="2017" name="Front. Plant Sci.">
        <title>Gene Classification and Mining of Molecular Markers Useful in Red Clover (Trifolium pratense) Breeding.</title>
        <authorList>
            <person name="Istvanek J."/>
            <person name="Dluhosova J."/>
            <person name="Dluhos P."/>
            <person name="Patkova L."/>
            <person name="Nedelnik J."/>
            <person name="Repkova J."/>
        </authorList>
    </citation>
    <scope>NUCLEOTIDE SEQUENCE [LARGE SCALE GENOMIC DNA]</scope>
    <source>
        <strain evidence="3">cv. Tatra</strain>
        <tissue evidence="2">Young leaves</tissue>
    </source>
</reference>
<accession>A0A2K3KAW4</accession>
<reference evidence="2 3" key="1">
    <citation type="journal article" date="2014" name="Am. J. Bot.">
        <title>Genome assembly and annotation for red clover (Trifolium pratense; Fabaceae).</title>
        <authorList>
            <person name="Istvanek J."/>
            <person name="Jaros M."/>
            <person name="Krenek A."/>
            <person name="Repkova J."/>
        </authorList>
    </citation>
    <scope>NUCLEOTIDE SEQUENCE [LARGE SCALE GENOMIC DNA]</scope>
    <source>
        <strain evidence="3">cv. Tatra</strain>
        <tissue evidence="2">Young leaves</tissue>
    </source>
</reference>
<feature type="transmembrane region" description="Helical" evidence="1">
    <location>
        <begin position="12"/>
        <end position="35"/>
    </location>
</feature>
<proteinExistence type="predicted"/>
<comment type="caution">
    <text evidence="2">The sequence shown here is derived from an EMBL/GenBank/DDBJ whole genome shotgun (WGS) entry which is preliminary data.</text>
</comment>
<keyword evidence="1" id="KW-0472">Membrane</keyword>
<evidence type="ECO:0000313" key="3">
    <source>
        <dbReference type="Proteomes" id="UP000236291"/>
    </source>
</evidence>
<gene>
    <name evidence="2" type="ORF">L195_g053492</name>
</gene>
<evidence type="ECO:0000313" key="2">
    <source>
        <dbReference type="EMBL" id="PNX63414.1"/>
    </source>
</evidence>
<sequence>MHLNNTVLVINLIPLAMSVLISHFIEQCWCLALLARDLYSLAKESIQHQAQFKGLLSSSRASS</sequence>
<keyword evidence="1" id="KW-1133">Transmembrane helix</keyword>
<organism evidence="2 3">
    <name type="scientific">Trifolium pratense</name>
    <name type="common">Red clover</name>
    <dbReference type="NCBI Taxonomy" id="57577"/>
    <lineage>
        <taxon>Eukaryota</taxon>
        <taxon>Viridiplantae</taxon>
        <taxon>Streptophyta</taxon>
        <taxon>Embryophyta</taxon>
        <taxon>Tracheophyta</taxon>
        <taxon>Spermatophyta</taxon>
        <taxon>Magnoliopsida</taxon>
        <taxon>eudicotyledons</taxon>
        <taxon>Gunneridae</taxon>
        <taxon>Pentapetalae</taxon>
        <taxon>rosids</taxon>
        <taxon>fabids</taxon>
        <taxon>Fabales</taxon>
        <taxon>Fabaceae</taxon>
        <taxon>Papilionoideae</taxon>
        <taxon>50 kb inversion clade</taxon>
        <taxon>NPAAA clade</taxon>
        <taxon>Hologalegina</taxon>
        <taxon>IRL clade</taxon>
        <taxon>Trifolieae</taxon>
        <taxon>Trifolium</taxon>
    </lineage>
</organism>
<dbReference type="EMBL" id="ASHM01090400">
    <property type="protein sequence ID" value="PNX63414.1"/>
    <property type="molecule type" value="Genomic_DNA"/>
</dbReference>
<feature type="non-terminal residue" evidence="2">
    <location>
        <position position="63"/>
    </location>
</feature>
<protein>
    <submittedName>
        <fullName evidence="2">Uncharacterized protein</fullName>
    </submittedName>
</protein>
<dbReference type="Proteomes" id="UP000236291">
    <property type="component" value="Unassembled WGS sequence"/>
</dbReference>